<dbReference type="HAMAP" id="MF_00171">
    <property type="entry name" value="TruA"/>
    <property type="match status" value="1"/>
</dbReference>
<protein>
    <submittedName>
        <fullName evidence="6">tRNA pseudouridine(38-40) synthase</fullName>
    </submittedName>
</protein>
<evidence type="ECO:0000259" key="5">
    <source>
        <dbReference type="Pfam" id="PF01416"/>
    </source>
</evidence>
<feature type="domain" description="Pseudouridine synthase I TruA alpha/beta" evidence="5">
    <location>
        <begin position="417"/>
        <end position="557"/>
    </location>
</feature>
<dbReference type="InterPro" id="IPR020095">
    <property type="entry name" value="PsdUridine_synth_TruA_C"/>
</dbReference>
<dbReference type="STRING" id="569365.A0A0D2CJE4"/>
<evidence type="ECO:0000256" key="4">
    <source>
        <dbReference type="SAM" id="MobiDB-lite"/>
    </source>
</evidence>
<proteinExistence type="inferred from homology"/>
<gene>
    <name evidence="6" type="ORF">PV07_11864</name>
</gene>
<feature type="region of interest" description="Disordered" evidence="4">
    <location>
        <begin position="633"/>
        <end position="652"/>
    </location>
</feature>
<feature type="compositionally biased region" description="Basic and acidic residues" evidence="4">
    <location>
        <begin position="283"/>
        <end position="298"/>
    </location>
</feature>
<sequence>MPTFAAAVPVSFTSGLVPHRLVCRKIYTFSPRRRAAAEHRPPTIRLSSRLAMPPTDARKNQSVDSAAGTGTAGTDANYASYTTADLVARITTLERQLREQTALLASLTQTTKPPPWSITAETASTTTTTQQTVPSRNRSRSPRRARAFNPALYSTRHIALKFAYIGSRYGGYEHANGNLTPQPTIEEVLWKALRKARLISPELAEGTDQSYDVVWAEDKRRERYVKRAGQGGGEGEGKVRLDLSWEGCQYSKCGRTDRGVSAFGQVIGVRVRSNRALGTSREPPSKESVEKGDGRQADTEQQNGQEEGEDDTMPSIDATDLVADHHAKPFDPVKDELPYISLLNSILPPDIRVLAWCPSPPPTFDARFSCRERRYKYFFTNPAFCPTPGPLGLQRADGKGSASVREGWLDIEKMREAARKLVGVHDFRNLCKIDASKQMPNCVRRVTFADVVEFPETGTMFLEHQGLNQTGLVSSVLGNGVSPALAGGPKVYTFCVHGTAFLWHQVRCMVAILFLVGQGLEEPSIIDELLDIEKNPRRPTYEMADDAPLVLWDCIFPDNDTGDGGMLEDSLGWLYAGDAATVPALTTNSTKNDGKFGTGSVIDELWTQWRDAKMQELLAGSLLDLAISQGDGTPLKRGATRDGPRRAGGRSQKVFDGSSRARISGRYVPVMKKPRMDTLEVLNAKWAKSREARDKAKEEEFEETNAEVE</sequence>
<comment type="similarity">
    <text evidence="1">Belongs to the tRNA pseudouridine synthase TruA family.</text>
</comment>
<dbReference type="PANTHER" id="PTHR11142">
    <property type="entry name" value="PSEUDOURIDYLATE SYNTHASE"/>
    <property type="match status" value="1"/>
</dbReference>
<feature type="region of interest" description="Disordered" evidence="4">
    <location>
        <begin position="688"/>
        <end position="709"/>
    </location>
</feature>
<organism evidence="6 7">
    <name type="scientific">Cladophialophora immunda</name>
    <dbReference type="NCBI Taxonomy" id="569365"/>
    <lineage>
        <taxon>Eukaryota</taxon>
        <taxon>Fungi</taxon>
        <taxon>Dikarya</taxon>
        <taxon>Ascomycota</taxon>
        <taxon>Pezizomycotina</taxon>
        <taxon>Eurotiomycetes</taxon>
        <taxon>Chaetothyriomycetidae</taxon>
        <taxon>Chaetothyriales</taxon>
        <taxon>Herpotrichiellaceae</taxon>
        <taxon>Cladophialophora</taxon>
    </lineage>
</organism>
<dbReference type="GO" id="GO:0005634">
    <property type="term" value="C:nucleus"/>
    <property type="evidence" value="ECO:0007669"/>
    <property type="project" value="TreeGrafter"/>
</dbReference>
<dbReference type="Pfam" id="PF01416">
    <property type="entry name" value="PseudoU_synth_1"/>
    <property type="match status" value="1"/>
</dbReference>
<dbReference type="RefSeq" id="XP_016243900.1">
    <property type="nucleotide sequence ID" value="XM_016399338.1"/>
</dbReference>
<feature type="region of interest" description="Disordered" evidence="4">
    <location>
        <begin position="52"/>
        <end position="71"/>
    </location>
</feature>
<dbReference type="SUPFAM" id="SSF55120">
    <property type="entry name" value="Pseudouridine synthase"/>
    <property type="match status" value="1"/>
</dbReference>
<dbReference type="Gene3D" id="3.30.70.580">
    <property type="entry name" value="Pseudouridine synthase I, catalytic domain, N-terminal subdomain"/>
    <property type="match status" value="1"/>
</dbReference>
<feature type="region of interest" description="Disordered" evidence="4">
    <location>
        <begin position="123"/>
        <end position="143"/>
    </location>
</feature>
<accession>A0A0D2CJE4</accession>
<evidence type="ECO:0000256" key="2">
    <source>
        <dbReference type="ARBA" id="ARBA00022694"/>
    </source>
</evidence>
<feature type="compositionally biased region" description="Low complexity" evidence="4">
    <location>
        <begin position="123"/>
        <end position="136"/>
    </location>
</feature>
<dbReference type="InterPro" id="IPR020103">
    <property type="entry name" value="PsdUridine_synth_cat_dom_sf"/>
</dbReference>
<evidence type="ECO:0000256" key="3">
    <source>
        <dbReference type="ARBA" id="ARBA00023235"/>
    </source>
</evidence>
<dbReference type="GO" id="GO:1990481">
    <property type="term" value="P:mRNA pseudouridine synthesis"/>
    <property type="evidence" value="ECO:0007669"/>
    <property type="project" value="TreeGrafter"/>
</dbReference>
<dbReference type="GO" id="GO:0005737">
    <property type="term" value="C:cytoplasm"/>
    <property type="evidence" value="ECO:0007669"/>
    <property type="project" value="TreeGrafter"/>
</dbReference>
<dbReference type="InterPro" id="IPR020097">
    <property type="entry name" value="PsdUridine_synth_TruA_a/b_dom"/>
</dbReference>
<dbReference type="GO" id="GO:0009982">
    <property type="term" value="F:pseudouridine synthase activity"/>
    <property type="evidence" value="ECO:0007669"/>
    <property type="project" value="InterPro"/>
</dbReference>
<reference evidence="6 7" key="1">
    <citation type="submission" date="2015-01" db="EMBL/GenBank/DDBJ databases">
        <title>The Genome Sequence of Cladophialophora immunda CBS83496.</title>
        <authorList>
            <consortium name="The Broad Institute Genomics Platform"/>
            <person name="Cuomo C."/>
            <person name="de Hoog S."/>
            <person name="Gorbushina A."/>
            <person name="Stielow B."/>
            <person name="Teixiera M."/>
            <person name="Abouelleil A."/>
            <person name="Chapman S.B."/>
            <person name="Priest M."/>
            <person name="Young S.K."/>
            <person name="Wortman J."/>
            <person name="Nusbaum C."/>
            <person name="Birren B."/>
        </authorList>
    </citation>
    <scope>NUCLEOTIDE SEQUENCE [LARGE SCALE GENOMIC DNA]</scope>
    <source>
        <strain evidence="6 7">CBS 83496</strain>
    </source>
</reference>
<dbReference type="EMBL" id="KN847046">
    <property type="protein sequence ID" value="KIW23684.1"/>
    <property type="molecule type" value="Genomic_DNA"/>
</dbReference>
<feature type="region of interest" description="Disordered" evidence="4">
    <location>
        <begin position="274"/>
        <end position="315"/>
    </location>
</feature>
<keyword evidence="2" id="KW-0819">tRNA processing</keyword>
<dbReference type="InterPro" id="IPR001406">
    <property type="entry name" value="PsdUridine_synth_TruA"/>
</dbReference>
<evidence type="ECO:0000313" key="7">
    <source>
        <dbReference type="Proteomes" id="UP000054466"/>
    </source>
</evidence>
<feature type="compositionally biased region" description="Basic and acidic residues" evidence="4">
    <location>
        <begin position="688"/>
        <end position="698"/>
    </location>
</feature>
<keyword evidence="3" id="KW-0413">Isomerase</keyword>
<dbReference type="VEuPathDB" id="FungiDB:PV07_11864"/>
<evidence type="ECO:0000256" key="1">
    <source>
        <dbReference type="ARBA" id="ARBA00009375"/>
    </source>
</evidence>
<dbReference type="PANTHER" id="PTHR11142:SF5">
    <property type="entry name" value="TRNA PSEUDOURIDINE(38_39) SYNTHASE"/>
    <property type="match status" value="1"/>
</dbReference>
<dbReference type="GO" id="GO:0031119">
    <property type="term" value="P:tRNA pseudouridine synthesis"/>
    <property type="evidence" value="ECO:0007669"/>
    <property type="project" value="TreeGrafter"/>
</dbReference>
<evidence type="ECO:0000313" key="6">
    <source>
        <dbReference type="EMBL" id="KIW23684.1"/>
    </source>
</evidence>
<dbReference type="GO" id="GO:0003723">
    <property type="term" value="F:RNA binding"/>
    <property type="evidence" value="ECO:0007669"/>
    <property type="project" value="InterPro"/>
</dbReference>
<feature type="compositionally biased region" description="Acidic residues" evidence="4">
    <location>
        <begin position="699"/>
        <end position="709"/>
    </location>
</feature>
<keyword evidence="7" id="KW-1185">Reference proteome</keyword>
<dbReference type="OrthoDB" id="25767at2759"/>
<dbReference type="GeneID" id="27351058"/>
<dbReference type="HOGENOM" id="CLU_014673_2_3_1"/>
<name>A0A0D2CJE4_9EURO</name>
<dbReference type="InterPro" id="IPR020094">
    <property type="entry name" value="TruA/RsuA/RluB/E/F_N"/>
</dbReference>
<dbReference type="Proteomes" id="UP000054466">
    <property type="component" value="Unassembled WGS sequence"/>
</dbReference>
<dbReference type="AlphaFoldDB" id="A0A0D2CJE4"/>
<dbReference type="Gene3D" id="3.30.70.660">
    <property type="entry name" value="Pseudouridine synthase I, catalytic domain, C-terminal subdomain"/>
    <property type="match status" value="1"/>
</dbReference>